<dbReference type="KEGG" id="slc:SL103_18800"/>
<dbReference type="PANTHER" id="PTHR41252:SF1">
    <property type="entry name" value="BLR2505 PROTEIN"/>
    <property type="match status" value="1"/>
</dbReference>
<dbReference type="EMBL" id="CP017157">
    <property type="protein sequence ID" value="AOP48003.1"/>
    <property type="molecule type" value="Genomic_DNA"/>
</dbReference>
<proteinExistence type="predicted"/>
<dbReference type="InterPro" id="IPR037401">
    <property type="entry name" value="SnoaL-like"/>
</dbReference>
<dbReference type="Proteomes" id="UP000094094">
    <property type="component" value="Chromosome"/>
</dbReference>
<organism evidence="2 3">
    <name type="scientific">Streptomyces lydicus</name>
    <dbReference type="NCBI Taxonomy" id="47763"/>
    <lineage>
        <taxon>Bacteria</taxon>
        <taxon>Bacillati</taxon>
        <taxon>Actinomycetota</taxon>
        <taxon>Actinomycetes</taxon>
        <taxon>Kitasatosporales</taxon>
        <taxon>Streptomycetaceae</taxon>
        <taxon>Streptomyces</taxon>
    </lineage>
</organism>
<dbReference type="PANTHER" id="PTHR41252">
    <property type="entry name" value="BLR2505 PROTEIN"/>
    <property type="match status" value="1"/>
</dbReference>
<dbReference type="InterPro" id="IPR032710">
    <property type="entry name" value="NTF2-like_dom_sf"/>
</dbReference>
<gene>
    <name evidence="2" type="ORF">SL103_18800</name>
</gene>
<name>A0A1D7VMN1_9ACTN</name>
<dbReference type="Gene3D" id="3.10.450.50">
    <property type="match status" value="1"/>
</dbReference>
<feature type="domain" description="SnoaL-like" evidence="1">
    <location>
        <begin position="20"/>
        <end position="128"/>
    </location>
</feature>
<accession>A0A1D7VMN1</accession>
<evidence type="ECO:0000313" key="3">
    <source>
        <dbReference type="Proteomes" id="UP000094094"/>
    </source>
</evidence>
<dbReference type="SUPFAM" id="SSF54427">
    <property type="entry name" value="NTF2-like"/>
    <property type="match status" value="1"/>
</dbReference>
<reference evidence="2 3" key="1">
    <citation type="submission" date="2016-09" db="EMBL/GenBank/DDBJ databases">
        <title>Complete genome sequencing of Streptomyces lydicus 103 and metabolic pathways analysis of antibiotic biosynthesis.</title>
        <authorList>
            <person name="Jia N."/>
            <person name="Ding M.-Z."/>
            <person name="Gao F."/>
            <person name="Yuan Y.-J."/>
        </authorList>
    </citation>
    <scope>NUCLEOTIDE SEQUENCE [LARGE SCALE GENOMIC DNA]</scope>
    <source>
        <strain evidence="2 3">103</strain>
    </source>
</reference>
<protein>
    <recommendedName>
        <fullName evidence="1">SnoaL-like domain-containing protein</fullName>
    </recommendedName>
</protein>
<evidence type="ECO:0000259" key="1">
    <source>
        <dbReference type="Pfam" id="PF12680"/>
    </source>
</evidence>
<dbReference type="Pfam" id="PF12680">
    <property type="entry name" value="SnoaL_2"/>
    <property type="match status" value="1"/>
</dbReference>
<evidence type="ECO:0000313" key="2">
    <source>
        <dbReference type="EMBL" id="AOP48003.1"/>
    </source>
</evidence>
<keyword evidence="3" id="KW-1185">Reference proteome</keyword>
<sequence length="144" mass="16214">MGLAARDLRGTTVSETRTVVEEFYRRLDNGETNRLGELFADEIEWDIYGAEEVPWTGRRTTRQQAVEFFATLPDHLQPEDFAVLHLLVEGTEAVALGTMRHIVKATGKTFSSPFAFHFTVADGKITRYVTFEDSLALARAFEAV</sequence>
<dbReference type="AlphaFoldDB" id="A0A1D7VMN1"/>